<accession>A0A6J8ERM7</accession>
<dbReference type="AlphaFoldDB" id="A0A6J8ERM7"/>
<name>A0A6J8ERM7_MYTCO</name>
<dbReference type="SUPFAM" id="SSF101898">
    <property type="entry name" value="NHL repeat"/>
    <property type="match status" value="1"/>
</dbReference>
<proteinExistence type="predicted"/>
<dbReference type="InterPro" id="IPR011042">
    <property type="entry name" value="6-blade_b-propeller_TolB-like"/>
</dbReference>
<organism evidence="1 2">
    <name type="scientific">Mytilus coruscus</name>
    <name type="common">Sea mussel</name>
    <dbReference type="NCBI Taxonomy" id="42192"/>
    <lineage>
        <taxon>Eukaryota</taxon>
        <taxon>Metazoa</taxon>
        <taxon>Spiralia</taxon>
        <taxon>Lophotrochozoa</taxon>
        <taxon>Mollusca</taxon>
        <taxon>Bivalvia</taxon>
        <taxon>Autobranchia</taxon>
        <taxon>Pteriomorphia</taxon>
        <taxon>Mytilida</taxon>
        <taxon>Mytiloidea</taxon>
        <taxon>Mytilidae</taxon>
        <taxon>Mytilinae</taxon>
        <taxon>Mytilus</taxon>
    </lineage>
</organism>
<dbReference type="EMBL" id="CACVKT020009547">
    <property type="protein sequence ID" value="CAC5422332.1"/>
    <property type="molecule type" value="Genomic_DNA"/>
</dbReference>
<protein>
    <recommendedName>
        <fullName evidence="3">TRIM2_3</fullName>
    </recommendedName>
</protein>
<reference evidence="1 2" key="1">
    <citation type="submission" date="2020-06" db="EMBL/GenBank/DDBJ databases">
        <authorList>
            <person name="Li R."/>
            <person name="Bekaert M."/>
        </authorList>
    </citation>
    <scope>NUCLEOTIDE SEQUENCE [LARGE SCALE GENOMIC DNA]</scope>
    <source>
        <strain evidence="2">wild</strain>
    </source>
</reference>
<evidence type="ECO:0000313" key="1">
    <source>
        <dbReference type="EMBL" id="CAC5422332.1"/>
    </source>
</evidence>
<keyword evidence="2" id="KW-1185">Reference proteome</keyword>
<dbReference type="Gene3D" id="2.120.10.30">
    <property type="entry name" value="TolB, C-terminal domain"/>
    <property type="match status" value="1"/>
</dbReference>
<sequence>MNTHQLMIASENKDSGFKPLMKTFKNCSLDMGHDNSKRSQRLDNANDHKENQVHVGHGYSEHTEGSEHLQDENQSIYEEPIINVAHLGAQIPVARQDLPVFVVLNKRINLSADEKQSFPDCVLLENKLVFTDINNTRLVIFNEDDSDISYISLSYKPWGITGVSSDIVAVSYPWVRIIQIINICTGSVKFQQNYRNECWGLSYYEHLLYFISSSAILKICDIKGNMKDKFRLPSCDVSYVTVSDDRLFCTDRDILYCCDMLGSIIWEFKVERLKGLHGVTVDGTGNVYVAGEWSNNVVAVSPNGKRCRVILTSADGIDAPRGIYFDKNENRLIVCNCNGNTVLVLNSKNDKLMG</sequence>
<gene>
    <name evidence="1" type="ORF">MCOR_54386</name>
</gene>
<dbReference type="OrthoDB" id="6051159at2759"/>
<evidence type="ECO:0000313" key="2">
    <source>
        <dbReference type="Proteomes" id="UP000507470"/>
    </source>
</evidence>
<evidence type="ECO:0008006" key="3">
    <source>
        <dbReference type="Google" id="ProtNLM"/>
    </source>
</evidence>
<dbReference type="Proteomes" id="UP000507470">
    <property type="component" value="Unassembled WGS sequence"/>
</dbReference>